<dbReference type="CDD" id="cd16180">
    <property type="entry name" value="EFh_PEF_Group_I"/>
    <property type="match status" value="1"/>
</dbReference>
<dbReference type="OrthoDB" id="186625at2759"/>
<dbReference type="Pfam" id="PF13833">
    <property type="entry name" value="EF-hand_8"/>
    <property type="match status" value="1"/>
</dbReference>
<keyword evidence="2" id="KW-0963">Cytoplasm</keyword>
<dbReference type="EMBL" id="ML992509">
    <property type="protein sequence ID" value="KAF2221751.1"/>
    <property type="molecule type" value="Genomic_DNA"/>
</dbReference>
<evidence type="ECO:0000259" key="7">
    <source>
        <dbReference type="PROSITE" id="PS50222"/>
    </source>
</evidence>
<sequence>MGAADVLPRHAEPEQAASMIHGRQSSGQRPPSTTYAASSPAPRPDDRYNRPSSTTYGSDPRYSNPPPPGPNRASITSPPPPSTYGSGPRPAASSISRPTIPQSQRPPTVAPPSRSQAERDALWPLFLSVDRDRSGQLSEESLRRALVNGDYTAFDTHTVKMMIRMFDTDRSGTINFEEFVGLWGFLAAWRGLFDRFDTDRSGHISMNEFSDALVAFGYRLSPGFVQLLFGTFARNVGGRGDEGVGREKGLSFDLFVQACISLKRMTDVFKKYDEDRDGYITLSFEEFLTGAQALFLFNSISPATDTGLY</sequence>
<feature type="compositionally biased region" description="Polar residues" evidence="6">
    <location>
        <begin position="93"/>
        <end position="106"/>
    </location>
</feature>
<feature type="compositionally biased region" description="Polar residues" evidence="6">
    <location>
        <begin position="23"/>
        <end position="37"/>
    </location>
</feature>
<evidence type="ECO:0000313" key="8">
    <source>
        <dbReference type="EMBL" id="KAF2221751.1"/>
    </source>
</evidence>
<dbReference type="InterPro" id="IPR011992">
    <property type="entry name" value="EF-hand-dom_pair"/>
</dbReference>
<dbReference type="Gene3D" id="1.10.238.10">
    <property type="entry name" value="EF-hand"/>
    <property type="match status" value="1"/>
</dbReference>
<evidence type="ECO:0000313" key="9">
    <source>
        <dbReference type="Proteomes" id="UP000799538"/>
    </source>
</evidence>
<comment type="subcellular location">
    <subcellularLocation>
        <location evidence="1">Cytoplasm</location>
    </subcellularLocation>
</comment>
<dbReference type="PANTHER" id="PTHR46212">
    <property type="entry name" value="PEFLIN"/>
    <property type="match status" value="1"/>
</dbReference>
<gene>
    <name evidence="8" type="ORF">BDZ85DRAFT_133054</name>
</gene>
<proteinExistence type="predicted"/>
<dbReference type="AlphaFoldDB" id="A0A6A6G7L2"/>
<keyword evidence="4" id="KW-0677">Repeat</keyword>
<dbReference type="InterPro" id="IPR051426">
    <property type="entry name" value="Peflin/Sorcin_CaBP"/>
</dbReference>
<evidence type="ECO:0000256" key="5">
    <source>
        <dbReference type="ARBA" id="ARBA00022837"/>
    </source>
</evidence>
<evidence type="ECO:0000256" key="4">
    <source>
        <dbReference type="ARBA" id="ARBA00022737"/>
    </source>
</evidence>
<name>A0A6A6G7L2_9PEZI</name>
<feature type="region of interest" description="Disordered" evidence="6">
    <location>
        <begin position="1"/>
        <end position="117"/>
    </location>
</feature>
<evidence type="ECO:0000256" key="6">
    <source>
        <dbReference type="SAM" id="MobiDB-lite"/>
    </source>
</evidence>
<dbReference type="InterPro" id="IPR002048">
    <property type="entry name" value="EF_hand_dom"/>
</dbReference>
<keyword evidence="5" id="KW-0106">Calcium</keyword>
<dbReference type="PROSITE" id="PS00018">
    <property type="entry name" value="EF_HAND_1"/>
    <property type="match status" value="1"/>
</dbReference>
<feature type="domain" description="EF-hand" evidence="7">
    <location>
        <begin position="260"/>
        <end position="297"/>
    </location>
</feature>
<reference evidence="9" key="1">
    <citation type="journal article" date="2020" name="Stud. Mycol.">
        <title>101 Dothideomycetes genomes: A test case for predicting lifestyles and emergence of pathogens.</title>
        <authorList>
            <person name="Haridas S."/>
            <person name="Albert R."/>
            <person name="Binder M."/>
            <person name="Bloem J."/>
            <person name="LaButti K."/>
            <person name="Salamov A."/>
            <person name="Andreopoulos B."/>
            <person name="Baker S."/>
            <person name="Barry K."/>
            <person name="Bills G."/>
            <person name="Bluhm B."/>
            <person name="Cannon C."/>
            <person name="Castanera R."/>
            <person name="Culley D."/>
            <person name="Daum C."/>
            <person name="Ezra D."/>
            <person name="Gonzalez J."/>
            <person name="Henrissat B."/>
            <person name="Kuo A."/>
            <person name="Liang C."/>
            <person name="Lipzen A."/>
            <person name="Lutzoni F."/>
            <person name="Magnuson J."/>
            <person name="Mondo S."/>
            <person name="Nolan M."/>
            <person name="Ohm R."/>
            <person name="Pangilinan J."/>
            <person name="Park H.-J."/>
            <person name="Ramirez L."/>
            <person name="Alfaro M."/>
            <person name="Sun H."/>
            <person name="Tritt A."/>
            <person name="Yoshinaga Y."/>
            <person name="Zwiers L.-H."/>
            <person name="Turgeon B."/>
            <person name="Goodwin S."/>
            <person name="Spatafora J."/>
            <person name="Crous P."/>
            <person name="Grigoriev I."/>
        </authorList>
    </citation>
    <scope>NUCLEOTIDE SEQUENCE [LARGE SCALE GENOMIC DNA]</scope>
    <source>
        <strain evidence="9">CECT 20119</strain>
    </source>
</reference>
<dbReference type="GO" id="GO:0048306">
    <property type="term" value="F:calcium-dependent protein binding"/>
    <property type="evidence" value="ECO:0007669"/>
    <property type="project" value="UniProtKB-ARBA"/>
</dbReference>
<organism evidence="8 9">
    <name type="scientific">Elsinoe ampelina</name>
    <dbReference type="NCBI Taxonomy" id="302913"/>
    <lineage>
        <taxon>Eukaryota</taxon>
        <taxon>Fungi</taxon>
        <taxon>Dikarya</taxon>
        <taxon>Ascomycota</taxon>
        <taxon>Pezizomycotina</taxon>
        <taxon>Dothideomycetes</taxon>
        <taxon>Dothideomycetidae</taxon>
        <taxon>Myriangiales</taxon>
        <taxon>Elsinoaceae</taxon>
        <taxon>Elsinoe</taxon>
    </lineage>
</organism>
<evidence type="ECO:0000256" key="3">
    <source>
        <dbReference type="ARBA" id="ARBA00022723"/>
    </source>
</evidence>
<dbReference type="SUPFAM" id="SSF47473">
    <property type="entry name" value="EF-hand"/>
    <property type="match status" value="1"/>
</dbReference>
<dbReference type="InterPro" id="IPR018247">
    <property type="entry name" value="EF_Hand_1_Ca_BS"/>
</dbReference>
<dbReference type="GO" id="GO:0005509">
    <property type="term" value="F:calcium ion binding"/>
    <property type="evidence" value="ECO:0007669"/>
    <property type="project" value="InterPro"/>
</dbReference>
<dbReference type="GO" id="GO:0005737">
    <property type="term" value="C:cytoplasm"/>
    <property type="evidence" value="ECO:0007669"/>
    <property type="project" value="UniProtKB-SubCell"/>
</dbReference>
<evidence type="ECO:0000256" key="1">
    <source>
        <dbReference type="ARBA" id="ARBA00004496"/>
    </source>
</evidence>
<dbReference type="PANTHER" id="PTHR46212:SF3">
    <property type="entry name" value="GH27120P"/>
    <property type="match status" value="1"/>
</dbReference>
<keyword evidence="9" id="KW-1185">Reference proteome</keyword>
<protein>
    <recommendedName>
        <fullName evidence="7">EF-hand domain-containing protein</fullName>
    </recommendedName>
</protein>
<dbReference type="SMART" id="SM00054">
    <property type="entry name" value="EFh"/>
    <property type="match status" value="4"/>
</dbReference>
<keyword evidence="3" id="KW-0479">Metal-binding</keyword>
<dbReference type="PROSITE" id="PS50222">
    <property type="entry name" value="EF_HAND_2"/>
    <property type="match status" value="2"/>
</dbReference>
<evidence type="ECO:0000256" key="2">
    <source>
        <dbReference type="ARBA" id="ARBA00022490"/>
    </source>
</evidence>
<accession>A0A6A6G7L2</accession>
<dbReference type="Pfam" id="PF13499">
    <property type="entry name" value="EF-hand_7"/>
    <property type="match status" value="1"/>
</dbReference>
<dbReference type="Proteomes" id="UP000799538">
    <property type="component" value="Unassembled WGS sequence"/>
</dbReference>
<feature type="domain" description="EF-hand" evidence="7">
    <location>
        <begin position="184"/>
        <end position="219"/>
    </location>
</feature>